<sequence length="94" mass="10042">MRALRTAAGVEFTSLLVLLVNLATVHWPAVSSLTGPTHGCAYLFVTVQVMRTPGTNGRTKLYALLPGVGGLLALRQYGRRQPAAAQGPRAAERR</sequence>
<reference evidence="1 2" key="1">
    <citation type="submission" date="2021-03" db="EMBL/GenBank/DDBJ databases">
        <title>Sequencing the genomes of 1000 actinobacteria strains.</title>
        <authorList>
            <person name="Klenk H.-P."/>
        </authorList>
    </citation>
    <scope>NUCLEOTIDE SEQUENCE [LARGE SCALE GENOMIC DNA]</scope>
    <source>
        <strain evidence="1 2">DSM 40843</strain>
    </source>
</reference>
<dbReference type="RefSeq" id="WP_209471632.1">
    <property type="nucleotide sequence ID" value="NZ_BMWJ01000007.1"/>
</dbReference>
<accession>A0ABS4VJT3</accession>
<name>A0ABS4VJT3_9ACTN</name>
<dbReference type="Proteomes" id="UP001519311">
    <property type="component" value="Unassembled WGS sequence"/>
</dbReference>
<organism evidence="1 2">
    <name type="scientific">Streptomyces clavifer</name>
    <dbReference type="NCBI Taxonomy" id="68188"/>
    <lineage>
        <taxon>Bacteria</taxon>
        <taxon>Bacillati</taxon>
        <taxon>Actinomycetota</taxon>
        <taxon>Actinomycetes</taxon>
        <taxon>Kitasatosporales</taxon>
        <taxon>Streptomycetaceae</taxon>
        <taxon>Streptomyces</taxon>
    </lineage>
</organism>
<keyword evidence="2" id="KW-1185">Reference proteome</keyword>
<evidence type="ECO:0008006" key="3">
    <source>
        <dbReference type="Google" id="ProtNLM"/>
    </source>
</evidence>
<comment type="caution">
    <text evidence="1">The sequence shown here is derived from an EMBL/GenBank/DDBJ whole genome shotgun (WGS) entry which is preliminary data.</text>
</comment>
<protein>
    <recommendedName>
        <fullName evidence="3">DUF3817 domain-containing protein</fullName>
    </recommendedName>
</protein>
<gene>
    <name evidence="1" type="ORF">JOF59_006341</name>
</gene>
<evidence type="ECO:0000313" key="1">
    <source>
        <dbReference type="EMBL" id="MBP2363849.1"/>
    </source>
</evidence>
<proteinExistence type="predicted"/>
<dbReference type="EMBL" id="JAGINS010000002">
    <property type="protein sequence ID" value="MBP2363849.1"/>
    <property type="molecule type" value="Genomic_DNA"/>
</dbReference>
<evidence type="ECO:0000313" key="2">
    <source>
        <dbReference type="Proteomes" id="UP001519311"/>
    </source>
</evidence>